<dbReference type="Gene3D" id="1.20.1250.20">
    <property type="entry name" value="MFS general substrate transporter like domains"/>
    <property type="match status" value="1"/>
</dbReference>
<dbReference type="Proteomes" id="UP001151582">
    <property type="component" value="Unassembled WGS sequence"/>
</dbReference>
<accession>A0A9W8B2I4</accession>
<protein>
    <recommendedName>
        <fullName evidence="8">Major facilitator superfamily domain-containing protein</fullName>
    </recommendedName>
</protein>
<evidence type="ECO:0000256" key="2">
    <source>
        <dbReference type="ARBA" id="ARBA00022692"/>
    </source>
</evidence>
<feature type="transmembrane region" description="Helical" evidence="5">
    <location>
        <begin position="97"/>
        <end position="117"/>
    </location>
</feature>
<organism evidence="6 7">
    <name type="scientific">Dimargaris verticillata</name>
    <dbReference type="NCBI Taxonomy" id="2761393"/>
    <lineage>
        <taxon>Eukaryota</taxon>
        <taxon>Fungi</taxon>
        <taxon>Fungi incertae sedis</taxon>
        <taxon>Zoopagomycota</taxon>
        <taxon>Kickxellomycotina</taxon>
        <taxon>Dimargaritomycetes</taxon>
        <taxon>Dimargaritales</taxon>
        <taxon>Dimargaritaceae</taxon>
        <taxon>Dimargaris</taxon>
    </lineage>
</organism>
<evidence type="ECO:0000256" key="4">
    <source>
        <dbReference type="ARBA" id="ARBA00023136"/>
    </source>
</evidence>
<dbReference type="OrthoDB" id="196103at2759"/>
<name>A0A9W8B2I4_9FUNG</name>
<dbReference type="PANTHER" id="PTHR23294">
    <property type="entry name" value="ET TRANSLATION PRODUCT-RELATED"/>
    <property type="match status" value="1"/>
</dbReference>
<comment type="subcellular location">
    <subcellularLocation>
        <location evidence="1">Membrane</location>
        <topology evidence="1">Multi-pass membrane protein</topology>
    </subcellularLocation>
</comment>
<dbReference type="PANTHER" id="PTHR23294:SF59">
    <property type="entry name" value="UNC93-LIKE PROTEIN C922.05C"/>
    <property type="match status" value="1"/>
</dbReference>
<feature type="transmembrane region" description="Helical" evidence="5">
    <location>
        <begin position="258"/>
        <end position="278"/>
    </location>
</feature>
<feature type="transmembrane region" description="Helical" evidence="5">
    <location>
        <begin position="44"/>
        <end position="65"/>
    </location>
</feature>
<feature type="transmembrane region" description="Helical" evidence="5">
    <location>
        <begin position="72"/>
        <end position="91"/>
    </location>
</feature>
<keyword evidence="7" id="KW-1185">Reference proteome</keyword>
<evidence type="ECO:0000256" key="1">
    <source>
        <dbReference type="ARBA" id="ARBA00004141"/>
    </source>
</evidence>
<evidence type="ECO:0000313" key="6">
    <source>
        <dbReference type="EMBL" id="KAJ1981550.1"/>
    </source>
</evidence>
<dbReference type="Pfam" id="PF07690">
    <property type="entry name" value="MFS_1"/>
    <property type="match status" value="1"/>
</dbReference>
<feature type="transmembrane region" description="Helical" evidence="5">
    <location>
        <begin position="12"/>
        <end position="32"/>
    </location>
</feature>
<comment type="caution">
    <text evidence="6">The sequence shown here is derived from an EMBL/GenBank/DDBJ whole genome shotgun (WGS) entry which is preliminary data.</text>
</comment>
<evidence type="ECO:0008006" key="8">
    <source>
        <dbReference type="Google" id="ProtNLM"/>
    </source>
</evidence>
<evidence type="ECO:0000256" key="3">
    <source>
        <dbReference type="ARBA" id="ARBA00022989"/>
    </source>
</evidence>
<feature type="transmembrane region" description="Helical" evidence="5">
    <location>
        <begin position="224"/>
        <end position="246"/>
    </location>
</feature>
<reference evidence="6" key="1">
    <citation type="submission" date="2022-07" db="EMBL/GenBank/DDBJ databases">
        <title>Phylogenomic reconstructions and comparative analyses of Kickxellomycotina fungi.</title>
        <authorList>
            <person name="Reynolds N.K."/>
            <person name="Stajich J.E."/>
            <person name="Barry K."/>
            <person name="Grigoriev I.V."/>
            <person name="Crous P."/>
            <person name="Smith M.E."/>
        </authorList>
    </citation>
    <scope>NUCLEOTIDE SEQUENCE</scope>
    <source>
        <strain evidence="6">RSA 567</strain>
    </source>
</reference>
<dbReference type="GO" id="GO:0016020">
    <property type="term" value="C:membrane"/>
    <property type="evidence" value="ECO:0007669"/>
    <property type="project" value="UniProtKB-SubCell"/>
</dbReference>
<dbReference type="GO" id="GO:0022857">
    <property type="term" value="F:transmembrane transporter activity"/>
    <property type="evidence" value="ECO:0007669"/>
    <property type="project" value="InterPro"/>
</dbReference>
<dbReference type="SUPFAM" id="SSF103473">
    <property type="entry name" value="MFS general substrate transporter"/>
    <property type="match status" value="1"/>
</dbReference>
<keyword evidence="4 5" id="KW-0472">Membrane</keyword>
<keyword evidence="3 5" id="KW-1133">Transmembrane helix</keyword>
<keyword evidence="2 5" id="KW-0812">Transmembrane</keyword>
<gene>
    <name evidence="6" type="ORF">H4R34_002036</name>
</gene>
<feature type="non-terminal residue" evidence="6">
    <location>
        <position position="291"/>
    </location>
</feature>
<dbReference type="AlphaFoldDB" id="A0A9W8B2I4"/>
<evidence type="ECO:0000313" key="7">
    <source>
        <dbReference type="Proteomes" id="UP001151582"/>
    </source>
</evidence>
<evidence type="ECO:0000256" key="5">
    <source>
        <dbReference type="SAM" id="Phobius"/>
    </source>
</evidence>
<dbReference type="InterPro" id="IPR011701">
    <property type="entry name" value="MFS"/>
</dbReference>
<dbReference type="InterPro" id="IPR051617">
    <property type="entry name" value="UNC-93-like_regulator"/>
</dbReference>
<sequence>MGKGTRSTYLQFLMIAVTFFCAHSSYLIVNAVGGGGLKDSSVSATANFISCIASAAIGLFAGAIHNFLGSRLSLLLGCASYTFFWVAYVIYCLTEFAPILYLAGVLFGLCMTLFWTAQNALMLTYPTGQYKGKYLSTFFLAFAASGVVGGVLILALNFESKGTGLGMTTYYVSIALATLGCGLTLLLKPNGSLIRDDGSPMEEQVFEGWMSELNGVKNIFTNKYIWLLTPVFIVLGMYFTYIANGYNLSLFTMRTRGLNLIFFSVSGMLGSLAQGWYFDNVKLANKPKGLL</sequence>
<proteinExistence type="predicted"/>
<feature type="transmembrane region" description="Helical" evidence="5">
    <location>
        <begin position="138"/>
        <end position="158"/>
    </location>
</feature>
<dbReference type="EMBL" id="JANBQB010000121">
    <property type="protein sequence ID" value="KAJ1981550.1"/>
    <property type="molecule type" value="Genomic_DNA"/>
</dbReference>
<feature type="transmembrane region" description="Helical" evidence="5">
    <location>
        <begin position="170"/>
        <end position="187"/>
    </location>
</feature>
<dbReference type="InterPro" id="IPR036259">
    <property type="entry name" value="MFS_trans_sf"/>
</dbReference>